<evidence type="ECO:0000313" key="2">
    <source>
        <dbReference type="Proteomes" id="UP000319829"/>
    </source>
</evidence>
<protein>
    <submittedName>
        <fullName evidence="1">Uncharacterized protein</fullName>
    </submittedName>
</protein>
<gene>
    <name evidence="1" type="ORF">E6K74_00820</name>
</gene>
<dbReference type="Proteomes" id="UP000319829">
    <property type="component" value="Unassembled WGS sequence"/>
</dbReference>
<sequence length="59" mass="5780">MEISRKAPAAPPGLTAKIAPATAKSRIPAAAEVFQSPSAGISANPAAATPKTAPMVLIA</sequence>
<dbReference type="AlphaFoldDB" id="A0A538SXY1"/>
<organism evidence="1 2">
    <name type="scientific">Eiseniibacteriota bacterium</name>
    <dbReference type="NCBI Taxonomy" id="2212470"/>
    <lineage>
        <taxon>Bacteria</taxon>
        <taxon>Candidatus Eiseniibacteriota</taxon>
    </lineage>
</organism>
<proteinExistence type="predicted"/>
<reference evidence="1 2" key="1">
    <citation type="journal article" date="2019" name="Nat. Microbiol.">
        <title>Mediterranean grassland soil C-N compound turnover is dependent on rainfall and depth, and is mediated by genomically divergent microorganisms.</title>
        <authorList>
            <person name="Diamond S."/>
            <person name="Andeer P.F."/>
            <person name="Li Z."/>
            <person name="Crits-Christoph A."/>
            <person name="Burstein D."/>
            <person name="Anantharaman K."/>
            <person name="Lane K.R."/>
            <person name="Thomas B.C."/>
            <person name="Pan C."/>
            <person name="Northen T.R."/>
            <person name="Banfield J.F."/>
        </authorList>
    </citation>
    <scope>NUCLEOTIDE SEQUENCE [LARGE SCALE GENOMIC DNA]</scope>
    <source>
        <strain evidence="1">WS_4</strain>
    </source>
</reference>
<accession>A0A538SXY1</accession>
<name>A0A538SXY1_UNCEI</name>
<dbReference type="EMBL" id="VBOU01000003">
    <property type="protein sequence ID" value="TMQ56250.1"/>
    <property type="molecule type" value="Genomic_DNA"/>
</dbReference>
<comment type="caution">
    <text evidence="1">The sequence shown here is derived from an EMBL/GenBank/DDBJ whole genome shotgun (WGS) entry which is preliminary data.</text>
</comment>
<evidence type="ECO:0000313" key="1">
    <source>
        <dbReference type="EMBL" id="TMQ56250.1"/>
    </source>
</evidence>